<sequence length="326" mass="36167">MTGSEAGGRPDGVLIALVGPTAVGKTALSLELAERFDGEIVSADSMQVYRGMDIGTAKATPEERARIRHHLIDVADPRERYSVARYQREALAAIRDIRARGKVPFLVGGTGLYVNAVVYYPQYRFAPGSPGVLRRRLVERARREGAHALWQELSIRAPEVARRIPANDVRRIVRALEMLAGEGAGLLPNAPPPERKSPFHLLMIGLTMRREALYRAIEARVEAQIAAGLLDEVRRLLAAGVPPEATALQALGYKELLGVVRGEESLEAAVARIKRRTRQYAKRQLTWFRRLPDIEWVPWDEDVRPDSRPKIFARVAGHLAADGESL</sequence>
<evidence type="ECO:0000256" key="12">
    <source>
        <dbReference type="RuleBase" id="RU003784"/>
    </source>
</evidence>
<dbReference type="Gene3D" id="3.40.50.300">
    <property type="entry name" value="P-loop containing nucleotide triphosphate hydrolases"/>
    <property type="match status" value="1"/>
</dbReference>
<keyword evidence="8 10" id="KW-0460">Magnesium</keyword>
<dbReference type="GO" id="GO:0006400">
    <property type="term" value="P:tRNA modification"/>
    <property type="evidence" value="ECO:0007669"/>
    <property type="project" value="TreeGrafter"/>
</dbReference>
<comment type="similarity">
    <text evidence="3 10 13">Belongs to the IPP transferase family.</text>
</comment>
<name>A0A2T5GCT0_HYDSH</name>
<feature type="binding site" evidence="10">
    <location>
        <begin position="19"/>
        <end position="26"/>
    </location>
    <ligand>
        <name>ATP</name>
        <dbReference type="ChEBI" id="CHEBI:30616"/>
    </ligand>
</feature>
<dbReference type="GO" id="GO:0005524">
    <property type="term" value="F:ATP binding"/>
    <property type="evidence" value="ECO:0007669"/>
    <property type="project" value="UniProtKB-UniRule"/>
</dbReference>
<organism evidence="14 15">
    <name type="scientific">Hydrogenibacillus schlegelii</name>
    <name type="common">Bacillus schlegelii</name>
    <dbReference type="NCBI Taxonomy" id="1484"/>
    <lineage>
        <taxon>Bacteria</taxon>
        <taxon>Bacillati</taxon>
        <taxon>Bacillota</taxon>
        <taxon>Bacilli</taxon>
        <taxon>Bacillales</taxon>
        <taxon>Bacillales Family X. Incertae Sedis</taxon>
        <taxon>Hydrogenibacillus</taxon>
    </lineage>
</organism>
<keyword evidence="4 10" id="KW-0808">Transferase</keyword>
<comment type="cofactor">
    <cofactor evidence="1 10">
        <name>Mg(2+)</name>
        <dbReference type="ChEBI" id="CHEBI:18420"/>
    </cofactor>
</comment>
<dbReference type="Pfam" id="PF01715">
    <property type="entry name" value="IPPT"/>
    <property type="match status" value="1"/>
</dbReference>
<dbReference type="NCBIfam" id="TIGR00174">
    <property type="entry name" value="miaA"/>
    <property type="match status" value="1"/>
</dbReference>
<evidence type="ECO:0000256" key="3">
    <source>
        <dbReference type="ARBA" id="ARBA00005842"/>
    </source>
</evidence>
<comment type="function">
    <text evidence="2 10 12">Catalyzes the transfer of a dimethylallyl group onto the adenine at position 37 in tRNAs that read codons beginning with uridine, leading to the formation of N6-(dimethylallyl)adenosine (i(6)A).</text>
</comment>
<dbReference type="EMBL" id="PEBV01000007">
    <property type="protein sequence ID" value="PTQ54001.1"/>
    <property type="molecule type" value="Genomic_DNA"/>
</dbReference>
<evidence type="ECO:0000256" key="8">
    <source>
        <dbReference type="ARBA" id="ARBA00022842"/>
    </source>
</evidence>
<dbReference type="Gene3D" id="1.10.20.140">
    <property type="match status" value="1"/>
</dbReference>
<dbReference type="EC" id="2.5.1.75" evidence="10"/>
<evidence type="ECO:0000256" key="11">
    <source>
        <dbReference type="RuleBase" id="RU003783"/>
    </source>
</evidence>
<feature type="site" description="Interaction with substrate tRNA" evidence="10">
    <location>
        <position position="110"/>
    </location>
</feature>
<dbReference type="PANTHER" id="PTHR11088:SF60">
    <property type="entry name" value="TRNA DIMETHYLALLYLTRANSFERASE"/>
    <property type="match status" value="1"/>
</dbReference>
<proteinExistence type="inferred from homology"/>
<evidence type="ECO:0000256" key="2">
    <source>
        <dbReference type="ARBA" id="ARBA00003213"/>
    </source>
</evidence>
<dbReference type="Proteomes" id="UP000244180">
    <property type="component" value="Unassembled WGS sequence"/>
</dbReference>
<dbReference type="InterPro" id="IPR018022">
    <property type="entry name" value="IPT"/>
</dbReference>
<evidence type="ECO:0000256" key="6">
    <source>
        <dbReference type="ARBA" id="ARBA00022741"/>
    </source>
</evidence>
<accession>A0A2T5GCT0</accession>
<dbReference type="InterPro" id="IPR039657">
    <property type="entry name" value="Dimethylallyltransferase"/>
</dbReference>
<comment type="caution">
    <text evidence="10">Lacks conserved residue(s) required for the propagation of feature annotation.</text>
</comment>
<dbReference type="GO" id="GO:0052381">
    <property type="term" value="F:tRNA dimethylallyltransferase activity"/>
    <property type="evidence" value="ECO:0007669"/>
    <property type="project" value="UniProtKB-UniRule"/>
</dbReference>
<comment type="catalytic activity">
    <reaction evidence="9 10 11">
        <text>adenosine(37) in tRNA + dimethylallyl diphosphate = N(6)-dimethylallyladenosine(37) in tRNA + diphosphate</text>
        <dbReference type="Rhea" id="RHEA:26482"/>
        <dbReference type="Rhea" id="RHEA-COMP:10162"/>
        <dbReference type="Rhea" id="RHEA-COMP:10375"/>
        <dbReference type="ChEBI" id="CHEBI:33019"/>
        <dbReference type="ChEBI" id="CHEBI:57623"/>
        <dbReference type="ChEBI" id="CHEBI:74411"/>
        <dbReference type="ChEBI" id="CHEBI:74415"/>
        <dbReference type="EC" id="2.5.1.75"/>
    </reaction>
</comment>
<gene>
    <name evidence="10" type="primary">miaA</name>
    <name evidence="14" type="ORF">HSCHL_0855</name>
</gene>
<evidence type="ECO:0000256" key="9">
    <source>
        <dbReference type="ARBA" id="ARBA00049563"/>
    </source>
</evidence>
<feature type="binding site" evidence="10">
    <location>
        <begin position="21"/>
        <end position="26"/>
    </location>
    <ligand>
        <name>substrate</name>
    </ligand>
</feature>
<protein>
    <recommendedName>
        <fullName evidence="10">tRNA dimethylallyltransferase</fullName>
        <ecNumber evidence="10">2.5.1.75</ecNumber>
    </recommendedName>
    <alternativeName>
        <fullName evidence="10">Dimethylallyl diphosphate:tRNA dimethylallyltransferase</fullName>
        <shortName evidence="10">DMAPP:tRNA dimethylallyltransferase</shortName>
        <shortName evidence="10">DMATase</shortName>
    </alternativeName>
    <alternativeName>
        <fullName evidence="10">Isopentenyl-diphosphate:tRNA isopentenyltransferase</fullName>
        <shortName evidence="10">IPP transferase</shortName>
        <shortName evidence="10">IPPT</shortName>
        <shortName evidence="10">IPTase</shortName>
    </alternativeName>
</protein>
<reference evidence="14 15" key="1">
    <citation type="submission" date="2017-08" db="EMBL/GenBank/DDBJ databases">
        <title>Burning lignite coal seam in the remote Altai Mountains harbors a hydrogen-driven thermophilic microbial community.</title>
        <authorList>
            <person name="Kadnikov V.V."/>
            <person name="Mardanov A.V."/>
            <person name="Ivasenko D."/>
            <person name="Beletsky A.V."/>
            <person name="Karnachuk O.V."/>
            <person name="Ravin N.V."/>
        </authorList>
    </citation>
    <scope>NUCLEOTIDE SEQUENCE [LARGE SCALE GENOMIC DNA]</scope>
    <source>
        <strain evidence="14">AL33</strain>
    </source>
</reference>
<feature type="region of interest" description="Interaction with substrate tRNA" evidence="10">
    <location>
        <begin position="44"/>
        <end position="47"/>
    </location>
</feature>
<evidence type="ECO:0000256" key="4">
    <source>
        <dbReference type="ARBA" id="ARBA00022679"/>
    </source>
</evidence>
<evidence type="ECO:0000313" key="15">
    <source>
        <dbReference type="Proteomes" id="UP000244180"/>
    </source>
</evidence>
<dbReference type="AlphaFoldDB" id="A0A2T5GCT0"/>
<dbReference type="HAMAP" id="MF_00185">
    <property type="entry name" value="IPP_trans"/>
    <property type="match status" value="1"/>
</dbReference>
<evidence type="ECO:0000256" key="10">
    <source>
        <dbReference type="HAMAP-Rule" id="MF_00185"/>
    </source>
</evidence>
<comment type="subunit">
    <text evidence="10">Monomer.</text>
</comment>
<evidence type="ECO:0000256" key="1">
    <source>
        <dbReference type="ARBA" id="ARBA00001946"/>
    </source>
</evidence>
<evidence type="ECO:0000313" key="14">
    <source>
        <dbReference type="EMBL" id="PTQ54001.1"/>
    </source>
</evidence>
<dbReference type="InterPro" id="IPR027417">
    <property type="entry name" value="P-loop_NTPase"/>
</dbReference>
<evidence type="ECO:0000256" key="13">
    <source>
        <dbReference type="RuleBase" id="RU003785"/>
    </source>
</evidence>
<dbReference type="RefSeq" id="WP_272999823.1">
    <property type="nucleotide sequence ID" value="NZ_PEBV01000007.1"/>
</dbReference>
<feature type="site" description="Interaction with substrate tRNA" evidence="10">
    <location>
        <position position="134"/>
    </location>
</feature>
<keyword evidence="6 10" id="KW-0547">Nucleotide-binding</keyword>
<evidence type="ECO:0000256" key="5">
    <source>
        <dbReference type="ARBA" id="ARBA00022694"/>
    </source>
</evidence>
<comment type="caution">
    <text evidence="14">The sequence shown here is derived from an EMBL/GenBank/DDBJ whole genome shotgun (WGS) entry which is preliminary data.</text>
</comment>
<evidence type="ECO:0000256" key="7">
    <source>
        <dbReference type="ARBA" id="ARBA00022840"/>
    </source>
</evidence>
<dbReference type="SUPFAM" id="SSF52540">
    <property type="entry name" value="P-loop containing nucleoside triphosphate hydrolases"/>
    <property type="match status" value="1"/>
</dbReference>
<keyword evidence="5 10" id="KW-0819">tRNA processing</keyword>
<keyword evidence="7 10" id="KW-0067">ATP-binding</keyword>
<dbReference type="PANTHER" id="PTHR11088">
    <property type="entry name" value="TRNA DIMETHYLALLYLTRANSFERASE"/>
    <property type="match status" value="1"/>
</dbReference>